<evidence type="ECO:0000256" key="6">
    <source>
        <dbReference type="ARBA" id="ARBA00022989"/>
    </source>
</evidence>
<dbReference type="GO" id="GO:0005741">
    <property type="term" value="C:mitochondrial outer membrane"/>
    <property type="evidence" value="ECO:0007669"/>
    <property type="project" value="UniProtKB-SubCell"/>
</dbReference>
<evidence type="ECO:0000256" key="7">
    <source>
        <dbReference type="ARBA" id="ARBA00023128"/>
    </source>
</evidence>
<keyword evidence="10" id="KW-0813">Transport</keyword>
<evidence type="ECO:0000256" key="10">
    <source>
        <dbReference type="RuleBase" id="RU000488"/>
    </source>
</evidence>
<evidence type="ECO:0000256" key="9">
    <source>
        <dbReference type="PROSITE-ProRule" id="PRU00282"/>
    </source>
</evidence>
<evidence type="ECO:0000256" key="8">
    <source>
        <dbReference type="ARBA" id="ARBA00023136"/>
    </source>
</evidence>
<evidence type="ECO:0000256" key="3">
    <source>
        <dbReference type="ARBA" id="ARBA00022692"/>
    </source>
</evidence>
<feature type="transmembrane region" description="Helical" evidence="11">
    <location>
        <begin position="190"/>
        <end position="211"/>
    </location>
</feature>
<keyword evidence="8 9" id="KW-0472">Membrane</keyword>
<evidence type="ECO:0000256" key="1">
    <source>
        <dbReference type="ARBA" id="ARBA00004374"/>
    </source>
</evidence>
<keyword evidence="5" id="KW-1000">Mitochondrion outer membrane</keyword>
<feature type="repeat" description="Solcar" evidence="9">
    <location>
        <begin position="129"/>
        <end position="218"/>
    </location>
</feature>
<evidence type="ECO:0000256" key="2">
    <source>
        <dbReference type="ARBA" id="ARBA00006375"/>
    </source>
</evidence>
<evidence type="ECO:0000256" key="4">
    <source>
        <dbReference type="ARBA" id="ARBA00022737"/>
    </source>
</evidence>
<evidence type="ECO:0000256" key="5">
    <source>
        <dbReference type="ARBA" id="ARBA00022787"/>
    </source>
</evidence>
<keyword evidence="4" id="KW-0677">Repeat</keyword>
<dbReference type="Pfam" id="PF00153">
    <property type="entry name" value="Mito_carr"/>
    <property type="match status" value="1"/>
</dbReference>
<keyword evidence="3 9" id="KW-0812">Transmembrane</keyword>
<comment type="similarity">
    <text evidence="2 10">Belongs to the mitochondrial carrier (TC 2.A.29) family.</text>
</comment>
<feature type="transmembrane region" description="Helical" evidence="11">
    <location>
        <begin position="223"/>
        <end position="240"/>
    </location>
</feature>
<keyword evidence="6 11" id="KW-1133">Transmembrane helix</keyword>
<dbReference type="SUPFAM" id="SSF103506">
    <property type="entry name" value="Mitochondrial carrier"/>
    <property type="match status" value="1"/>
</dbReference>
<comment type="subcellular location">
    <subcellularLocation>
        <location evidence="1">Mitochondrion outer membrane</location>
        <topology evidence="1">Multi-pass membrane protein</topology>
    </subcellularLocation>
</comment>
<reference evidence="12" key="1">
    <citation type="submission" date="2020-03" db="EMBL/GenBank/DDBJ databases">
        <title>Transcriptomic Profiling of the Digestive Tract of the Rat Flea, Xenopsylla cheopis, Following Blood Feeding and Infection with Yersinia pestis.</title>
        <authorList>
            <person name="Bland D.M."/>
            <person name="Martens C.A."/>
            <person name="Virtaneva K."/>
            <person name="Kanakabandi K."/>
            <person name="Long D."/>
            <person name="Rosenke R."/>
            <person name="Saturday G.A."/>
            <person name="Hoyt F.H."/>
            <person name="Bruno D.P."/>
            <person name="Ribeiro J.M.C."/>
            <person name="Hinnebusch J."/>
        </authorList>
    </citation>
    <scope>NUCLEOTIDE SEQUENCE</scope>
</reference>
<dbReference type="AlphaFoldDB" id="A0A6M2DIW9"/>
<accession>A0A6M2DIW9</accession>
<organism evidence="12">
    <name type="scientific">Xenopsylla cheopis</name>
    <name type="common">Oriental rat flea</name>
    <name type="synonym">Pulex cheopis</name>
    <dbReference type="NCBI Taxonomy" id="163159"/>
    <lineage>
        <taxon>Eukaryota</taxon>
        <taxon>Metazoa</taxon>
        <taxon>Ecdysozoa</taxon>
        <taxon>Arthropoda</taxon>
        <taxon>Hexapoda</taxon>
        <taxon>Insecta</taxon>
        <taxon>Pterygota</taxon>
        <taxon>Neoptera</taxon>
        <taxon>Endopterygota</taxon>
        <taxon>Siphonaptera</taxon>
        <taxon>Pulicidae</taxon>
        <taxon>Xenopsyllinae</taxon>
        <taxon>Xenopsylla</taxon>
    </lineage>
</organism>
<dbReference type="InterPro" id="IPR023395">
    <property type="entry name" value="MCP_dom_sf"/>
</dbReference>
<dbReference type="Gene3D" id="1.50.40.10">
    <property type="entry name" value="Mitochondrial carrier domain"/>
    <property type="match status" value="1"/>
</dbReference>
<proteinExistence type="inferred from homology"/>
<dbReference type="PANTHER" id="PTHR10780">
    <property type="entry name" value="MITOCHONDRIAL CARRIER HOMOLOG"/>
    <property type="match status" value="1"/>
</dbReference>
<evidence type="ECO:0000256" key="11">
    <source>
        <dbReference type="SAM" id="Phobius"/>
    </source>
</evidence>
<evidence type="ECO:0000313" key="12">
    <source>
        <dbReference type="EMBL" id="NOV44797.1"/>
    </source>
</evidence>
<dbReference type="PANTHER" id="PTHR10780:SF18">
    <property type="entry name" value="LD43650P"/>
    <property type="match status" value="1"/>
</dbReference>
<dbReference type="EMBL" id="GIIL01001071">
    <property type="protein sequence ID" value="NOV44797.1"/>
    <property type="molecule type" value="Transcribed_RNA"/>
</dbReference>
<name>A0A6M2DIW9_XENCH</name>
<dbReference type="PROSITE" id="PS50920">
    <property type="entry name" value="SOLCAR"/>
    <property type="match status" value="1"/>
</dbReference>
<keyword evidence="7" id="KW-0496">Mitochondrion</keyword>
<dbReference type="InterPro" id="IPR018108">
    <property type="entry name" value="MCP_transmembrane"/>
</dbReference>
<sequence length="317" mass="35605">MSISKEDAKRHSWARFGMRLALSTSCHPFEYAKVLIQIGYEPIPPRATTTLFGRPALALPNVFQYVGYIKRIDGITGCYRGLTPKLLGNIVSVLGSEKIAEHLGLGSCQEKEDINEDELSDLERRKRFEKALSRDMVLHLSGTIISHPFQVITVRMMAQFIGRETKYCSVLGSLYAIYQEEGFAGFFNGLFPRLLGDVACLLFASAVTFIINKHLVQDKETRSYVGAIATFITSTIMYPFQVVSNCMALAGSGLVASKPPYMPVFNNWQDCWAHLKQRGELKRGSSLLWRYWRPPAYDLGALPPAPAPEFRKSDNKH</sequence>
<protein>
    <submittedName>
        <fullName evidence="12">Putative mitochondrial carrier protein tabanus bromius</fullName>
    </submittedName>
</protein>